<dbReference type="AlphaFoldDB" id="A0A6H5GN46"/>
<gene>
    <name evidence="1" type="ORF">NTEN_LOCUS10319</name>
</gene>
<keyword evidence="2" id="KW-1185">Reference proteome</keyword>
<feature type="non-terminal residue" evidence="1">
    <location>
        <position position="52"/>
    </location>
</feature>
<proteinExistence type="predicted"/>
<sequence length="52" mass="5405">MFVSARPTNLLKLQLRGPTANLKALRPPSSGVPKHAASNVIVGNPAVCGLEI</sequence>
<organism evidence="1 2">
    <name type="scientific">Nesidiocoris tenuis</name>
    <dbReference type="NCBI Taxonomy" id="355587"/>
    <lineage>
        <taxon>Eukaryota</taxon>
        <taxon>Metazoa</taxon>
        <taxon>Ecdysozoa</taxon>
        <taxon>Arthropoda</taxon>
        <taxon>Hexapoda</taxon>
        <taxon>Insecta</taxon>
        <taxon>Pterygota</taxon>
        <taxon>Neoptera</taxon>
        <taxon>Paraneoptera</taxon>
        <taxon>Hemiptera</taxon>
        <taxon>Heteroptera</taxon>
        <taxon>Panheteroptera</taxon>
        <taxon>Cimicomorpha</taxon>
        <taxon>Miridae</taxon>
        <taxon>Dicyphina</taxon>
        <taxon>Nesidiocoris</taxon>
    </lineage>
</organism>
<protein>
    <submittedName>
        <fullName evidence="1">Uncharacterized protein</fullName>
    </submittedName>
</protein>
<dbReference type="Proteomes" id="UP000479000">
    <property type="component" value="Unassembled WGS sequence"/>
</dbReference>
<accession>A0A6H5GN46</accession>
<dbReference type="EMBL" id="CADCXU010015358">
    <property type="protein sequence ID" value="CAB0004842.1"/>
    <property type="molecule type" value="Genomic_DNA"/>
</dbReference>
<evidence type="ECO:0000313" key="1">
    <source>
        <dbReference type="EMBL" id="CAB0004842.1"/>
    </source>
</evidence>
<reference evidence="1 2" key="1">
    <citation type="submission" date="2020-02" db="EMBL/GenBank/DDBJ databases">
        <authorList>
            <person name="Ferguson B K."/>
        </authorList>
    </citation>
    <scope>NUCLEOTIDE SEQUENCE [LARGE SCALE GENOMIC DNA]</scope>
</reference>
<name>A0A6H5GN46_9HEMI</name>
<evidence type="ECO:0000313" key="2">
    <source>
        <dbReference type="Proteomes" id="UP000479000"/>
    </source>
</evidence>